<evidence type="ECO:0000313" key="2">
    <source>
        <dbReference type="EMBL" id="KGN30777.1"/>
    </source>
</evidence>
<protein>
    <recommendedName>
        <fullName evidence="4">Cytochrome oxidase assembly protein</fullName>
    </recommendedName>
</protein>
<dbReference type="eggNOG" id="ENOG50338EF">
    <property type="taxonomic scope" value="Bacteria"/>
</dbReference>
<name>A0A0A0J3S2_9MICO</name>
<feature type="transmembrane region" description="Helical" evidence="1">
    <location>
        <begin position="62"/>
        <end position="83"/>
    </location>
</feature>
<gene>
    <name evidence="2" type="ORF">N802_06100</name>
</gene>
<feature type="transmembrane region" description="Helical" evidence="1">
    <location>
        <begin position="95"/>
        <end position="113"/>
    </location>
</feature>
<dbReference type="OrthoDB" id="4843372at2"/>
<feature type="transmembrane region" description="Helical" evidence="1">
    <location>
        <begin position="119"/>
        <end position="138"/>
    </location>
</feature>
<dbReference type="STRING" id="1385520.N802_06100"/>
<dbReference type="EMBL" id="AVPJ01000016">
    <property type="protein sequence ID" value="KGN30777.1"/>
    <property type="molecule type" value="Genomic_DNA"/>
</dbReference>
<organism evidence="2 3">
    <name type="scientific">Knoellia sinensis KCTC 19936</name>
    <dbReference type="NCBI Taxonomy" id="1385520"/>
    <lineage>
        <taxon>Bacteria</taxon>
        <taxon>Bacillati</taxon>
        <taxon>Actinomycetota</taxon>
        <taxon>Actinomycetes</taxon>
        <taxon>Micrococcales</taxon>
        <taxon>Intrasporangiaceae</taxon>
        <taxon>Knoellia</taxon>
    </lineage>
</organism>
<sequence>MRKAYTTLGWVIAGLVLLQAASMAWGVGGQSRFIENGGVVDKALVEAARAGGEAPWPEVFGFMIHGINGGMLIPLAALALLGVSFRARLPHARRNAGILFGLVFVQIMIAYSIRDLPLLGFIHGLNALLIFAAAMVIARHTADVNDDAGGTSAAAMPPTVAGDAPLTSAEH</sequence>
<keyword evidence="1" id="KW-0472">Membrane</keyword>
<dbReference type="RefSeq" id="WP_052110062.1">
    <property type="nucleotide sequence ID" value="NZ_AVPJ01000016.1"/>
</dbReference>
<dbReference type="Proteomes" id="UP000030002">
    <property type="component" value="Unassembled WGS sequence"/>
</dbReference>
<evidence type="ECO:0000313" key="3">
    <source>
        <dbReference type="Proteomes" id="UP000030002"/>
    </source>
</evidence>
<evidence type="ECO:0000256" key="1">
    <source>
        <dbReference type="SAM" id="Phobius"/>
    </source>
</evidence>
<evidence type="ECO:0008006" key="4">
    <source>
        <dbReference type="Google" id="ProtNLM"/>
    </source>
</evidence>
<reference evidence="2 3" key="1">
    <citation type="submission" date="2013-08" db="EMBL/GenBank/DDBJ databases">
        <title>The genome sequence of Knoellia sinensis.</title>
        <authorList>
            <person name="Zhu W."/>
            <person name="Wang G."/>
        </authorList>
    </citation>
    <scope>NUCLEOTIDE SEQUENCE [LARGE SCALE GENOMIC DNA]</scope>
    <source>
        <strain evidence="2 3">KCTC 19936</strain>
    </source>
</reference>
<keyword evidence="3" id="KW-1185">Reference proteome</keyword>
<accession>A0A0A0J3S2</accession>
<dbReference type="AlphaFoldDB" id="A0A0A0J3S2"/>
<keyword evidence="1" id="KW-1133">Transmembrane helix</keyword>
<keyword evidence="1" id="KW-0812">Transmembrane</keyword>
<proteinExistence type="predicted"/>
<comment type="caution">
    <text evidence="2">The sequence shown here is derived from an EMBL/GenBank/DDBJ whole genome shotgun (WGS) entry which is preliminary data.</text>
</comment>